<sequence length="125" mass="14791">MKEVNEQWITDQCNDIEAVMRTAKEQAGVRPKRSIAEQIFNLRLLIEKHLQHQCVLYHNFIDFKKAFNHVWHEGLWQVMKNFDTNMIVVIKALHEDIRLSSPIFVNIYLENIMQETLHTFISIGG</sequence>
<accession>A0AAD9KVE0</accession>
<proteinExistence type="predicted"/>
<dbReference type="Pfam" id="PF00078">
    <property type="entry name" value="RVT_1"/>
    <property type="match status" value="1"/>
</dbReference>
<feature type="domain" description="Reverse transcriptase" evidence="1">
    <location>
        <begin position="16"/>
        <end position="93"/>
    </location>
</feature>
<protein>
    <recommendedName>
        <fullName evidence="1">Reverse transcriptase domain-containing protein</fullName>
    </recommendedName>
</protein>
<evidence type="ECO:0000313" key="2">
    <source>
        <dbReference type="EMBL" id="KAK2178383.1"/>
    </source>
</evidence>
<dbReference type="AlphaFoldDB" id="A0AAD9KVE0"/>
<evidence type="ECO:0000259" key="1">
    <source>
        <dbReference type="Pfam" id="PF00078"/>
    </source>
</evidence>
<gene>
    <name evidence="2" type="ORF">NP493_546g03153</name>
</gene>
<dbReference type="Proteomes" id="UP001209878">
    <property type="component" value="Unassembled WGS sequence"/>
</dbReference>
<organism evidence="2 3">
    <name type="scientific">Ridgeia piscesae</name>
    <name type="common">Tubeworm</name>
    <dbReference type="NCBI Taxonomy" id="27915"/>
    <lineage>
        <taxon>Eukaryota</taxon>
        <taxon>Metazoa</taxon>
        <taxon>Spiralia</taxon>
        <taxon>Lophotrochozoa</taxon>
        <taxon>Annelida</taxon>
        <taxon>Polychaeta</taxon>
        <taxon>Sedentaria</taxon>
        <taxon>Canalipalpata</taxon>
        <taxon>Sabellida</taxon>
        <taxon>Siboglinidae</taxon>
        <taxon>Ridgeia</taxon>
    </lineage>
</organism>
<evidence type="ECO:0000313" key="3">
    <source>
        <dbReference type="Proteomes" id="UP001209878"/>
    </source>
</evidence>
<keyword evidence="3" id="KW-1185">Reference proteome</keyword>
<name>A0AAD9KVE0_RIDPI</name>
<reference evidence="2" key="1">
    <citation type="journal article" date="2023" name="Mol. Biol. Evol.">
        <title>Third-Generation Sequencing Reveals the Adaptive Role of the Epigenome in Three Deep-Sea Polychaetes.</title>
        <authorList>
            <person name="Perez M."/>
            <person name="Aroh O."/>
            <person name="Sun Y."/>
            <person name="Lan Y."/>
            <person name="Juniper S.K."/>
            <person name="Young C.R."/>
            <person name="Angers B."/>
            <person name="Qian P.Y."/>
        </authorList>
    </citation>
    <scope>NUCLEOTIDE SEQUENCE</scope>
    <source>
        <strain evidence="2">R07B-5</strain>
    </source>
</reference>
<dbReference type="InterPro" id="IPR000477">
    <property type="entry name" value="RT_dom"/>
</dbReference>
<dbReference type="EMBL" id="JAODUO010000546">
    <property type="protein sequence ID" value="KAK2178383.1"/>
    <property type="molecule type" value="Genomic_DNA"/>
</dbReference>
<comment type="caution">
    <text evidence="2">The sequence shown here is derived from an EMBL/GenBank/DDBJ whole genome shotgun (WGS) entry which is preliminary data.</text>
</comment>